<evidence type="ECO:0000256" key="3">
    <source>
        <dbReference type="ARBA" id="ARBA00022896"/>
    </source>
</evidence>
<dbReference type="GO" id="GO:0008198">
    <property type="term" value="F:ferrous iron binding"/>
    <property type="evidence" value="ECO:0007669"/>
    <property type="project" value="TreeGrafter"/>
</dbReference>
<keyword evidence="2" id="KW-0479">Metal-binding</keyword>
<proteinExistence type="predicted"/>
<dbReference type="Gene3D" id="2.60.120.620">
    <property type="entry name" value="q2cbj1_9rhob like domain"/>
    <property type="match status" value="1"/>
</dbReference>
<dbReference type="RefSeq" id="WP_065309016.1">
    <property type="nucleotide sequence ID" value="NZ_LOCQ01000058.1"/>
</dbReference>
<gene>
    <name evidence="8" type="ORF">ASR47_100591</name>
</gene>
<keyword evidence="3" id="KW-0847">Vitamin C</keyword>
<dbReference type="InterPro" id="IPR005123">
    <property type="entry name" value="Oxoglu/Fe-dep_dioxygenase_dom"/>
</dbReference>
<accession>A0A1A7BX93</accession>
<dbReference type="GO" id="GO:0071456">
    <property type="term" value="P:cellular response to hypoxia"/>
    <property type="evidence" value="ECO:0007669"/>
    <property type="project" value="TreeGrafter"/>
</dbReference>
<dbReference type="GO" id="GO:0031543">
    <property type="term" value="F:peptidyl-proline dioxygenase activity"/>
    <property type="evidence" value="ECO:0007669"/>
    <property type="project" value="TreeGrafter"/>
</dbReference>
<evidence type="ECO:0000313" key="8">
    <source>
        <dbReference type="EMBL" id="OBV38137.1"/>
    </source>
</evidence>
<comment type="caution">
    <text evidence="8">The sequence shown here is derived from an EMBL/GenBank/DDBJ whole genome shotgun (WGS) entry which is preliminary data.</text>
</comment>
<evidence type="ECO:0000256" key="5">
    <source>
        <dbReference type="ARBA" id="ARBA00023002"/>
    </source>
</evidence>
<dbReference type="OrthoDB" id="9783171at2"/>
<protein>
    <submittedName>
        <fullName evidence="8">SM-20-related protein</fullName>
    </submittedName>
</protein>
<evidence type="ECO:0000256" key="2">
    <source>
        <dbReference type="ARBA" id="ARBA00022723"/>
    </source>
</evidence>
<evidence type="ECO:0000259" key="7">
    <source>
        <dbReference type="PROSITE" id="PS51471"/>
    </source>
</evidence>
<evidence type="ECO:0000313" key="9">
    <source>
        <dbReference type="Proteomes" id="UP000092713"/>
    </source>
</evidence>
<dbReference type="Proteomes" id="UP000092713">
    <property type="component" value="Unassembled WGS sequence"/>
</dbReference>
<sequence>MLTSPTACDLSFDELRRHGWSQHDGFLSPELARQLAAQCVRARTDGRMKVAGTGSGRTPGVHGAIRGDSIAWLEQGQSDACDQYLERMAHLRQQLNRELFLGLDDYESHFALYAPGAFYRTHLDRFRDDDQRTVSVVIYLNEGWLPAHGGALRLHPEGEASLDILPEAGRMVMFLSAEMLHEVLPTARERLSLAGWLRRRA</sequence>
<keyword evidence="5" id="KW-0560">Oxidoreductase</keyword>
<dbReference type="InterPro" id="IPR006620">
    <property type="entry name" value="Pro_4_hyd_alph"/>
</dbReference>
<dbReference type="AlphaFoldDB" id="A0A1A7BX93"/>
<evidence type="ECO:0000256" key="4">
    <source>
        <dbReference type="ARBA" id="ARBA00022964"/>
    </source>
</evidence>
<organism evidence="8 9">
    <name type="scientific">Janthinobacterium psychrotolerans</name>
    <dbReference type="NCBI Taxonomy" id="1747903"/>
    <lineage>
        <taxon>Bacteria</taxon>
        <taxon>Pseudomonadati</taxon>
        <taxon>Pseudomonadota</taxon>
        <taxon>Betaproteobacteria</taxon>
        <taxon>Burkholderiales</taxon>
        <taxon>Oxalobacteraceae</taxon>
        <taxon>Janthinobacterium</taxon>
    </lineage>
</organism>
<dbReference type="InterPro" id="IPR051559">
    <property type="entry name" value="HIF_prolyl_hydroxylases"/>
</dbReference>
<dbReference type="Pfam" id="PF13640">
    <property type="entry name" value="2OG-FeII_Oxy_3"/>
    <property type="match status" value="1"/>
</dbReference>
<dbReference type="STRING" id="1747903.ASR47_100591"/>
<keyword evidence="9" id="KW-1185">Reference proteome</keyword>
<dbReference type="PATRIC" id="fig|1747903.4.peg.1676"/>
<dbReference type="PANTHER" id="PTHR12907">
    <property type="entry name" value="EGL NINE HOMOLOG-RELATED"/>
    <property type="match status" value="1"/>
</dbReference>
<evidence type="ECO:0000256" key="6">
    <source>
        <dbReference type="ARBA" id="ARBA00023004"/>
    </source>
</evidence>
<keyword evidence="6" id="KW-0408">Iron</keyword>
<dbReference type="InterPro" id="IPR044862">
    <property type="entry name" value="Pro_4_hyd_alph_FE2OG_OXY"/>
</dbReference>
<comment type="cofactor">
    <cofactor evidence="1">
        <name>L-ascorbate</name>
        <dbReference type="ChEBI" id="CHEBI:38290"/>
    </cofactor>
</comment>
<dbReference type="PROSITE" id="PS51471">
    <property type="entry name" value="FE2OG_OXY"/>
    <property type="match status" value="1"/>
</dbReference>
<keyword evidence="4" id="KW-0223">Dioxygenase</keyword>
<dbReference type="PANTHER" id="PTHR12907:SF26">
    <property type="entry name" value="HIF PROLYL HYDROXYLASE, ISOFORM C"/>
    <property type="match status" value="1"/>
</dbReference>
<dbReference type="GO" id="GO:0031418">
    <property type="term" value="F:L-ascorbic acid binding"/>
    <property type="evidence" value="ECO:0007669"/>
    <property type="project" value="UniProtKB-KW"/>
</dbReference>
<reference evidence="8 9" key="1">
    <citation type="submission" date="2016-04" db="EMBL/GenBank/DDBJ databases">
        <title>Draft genome sequence of Janthinobacterium psychrotolerans sp. nov., isolated from freshwater sediments in Denmark.</title>
        <authorList>
            <person name="Gong X."/>
            <person name="Skrivergaard S."/>
            <person name="Korsgaard B.S."/>
            <person name="Schreiber L."/>
            <person name="Marshall I.P."/>
            <person name="Finster K."/>
            <person name="Schramm A."/>
        </authorList>
    </citation>
    <scope>NUCLEOTIDE SEQUENCE [LARGE SCALE GENOMIC DNA]</scope>
    <source>
        <strain evidence="8 9">S3-2</strain>
    </source>
</reference>
<name>A0A1A7BX93_9BURK</name>
<evidence type="ECO:0000256" key="1">
    <source>
        <dbReference type="ARBA" id="ARBA00001961"/>
    </source>
</evidence>
<dbReference type="EMBL" id="LOCQ01000058">
    <property type="protein sequence ID" value="OBV38137.1"/>
    <property type="molecule type" value="Genomic_DNA"/>
</dbReference>
<feature type="domain" description="Fe2OG dioxygenase" evidence="7">
    <location>
        <begin position="102"/>
        <end position="199"/>
    </location>
</feature>
<dbReference type="SMART" id="SM00702">
    <property type="entry name" value="P4Hc"/>
    <property type="match status" value="1"/>
</dbReference>